<reference evidence="2 3" key="1">
    <citation type="submission" date="2015-07" db="EMBL/GenBank/DDBJ databases">
        <title>Genome sequence of Levilinea saccharolytica DSM 16555.</title>
        <authorList>
            <person name="Hemp J."/>
            <person name="Ward L.M."/>
            <person name="Pace L.A."/>
            <person name="Fischer W.W."/>
        </authorList>
    </citation>
    <scope>NUCLEOTIDE SEQUENCE [LARGE SCALE GENOMIC DNA]</scope>
    <source>
        <strain evidence="2 3">KIBI-1</strain>
    </source>
</reference>
<dbReference type="Proteomes" id="UP000050501">
    <property type="component" value="Unassembled WGS sequence"/>
</dbReference>
<accession>A0A0P6XVH8</accession>
<evidence type="ECO:0000256" key="1">
    <source>
        <dbReference type="SAM" id="Phobius"/>
    </source>
</evidence>
<proteinExistence type="predicted"/>
<dbReference type="OrthoDB" id="1551186at2"/>
<evidence type="ECO:0000313" key="3">
    <source>
        <dbReference type="Proteomes" id="UP000050501"/>
    </source>
</evidence>
<dbReference type="Pfam" id="PF19851">
    <property type="entry name" value="DUF6326"/>
    <property type="match status" value="1"/>
</dbReference>
<dbReference type="InterPro" id="IPR046289">
    <property type="entry name" value="DUF6326"/>
</dbReference>
<evidence type="ECO:0000313" key="2">
    <source>
        <dbReference type="EMBL" id="KPL77460.1"/>
    </source>
</evidence>
<feature type="transmembrane region" description="Helical" evidence="1">
    <location>
        <begin position="55"/>
        <end position="75"/>
    </location>
</feature>
<keyword evidence="1" id="KW-1133">Transmembrane helix</keyword>
<keyword evidence="1" id="KW-0812">Transmembrane</keyword>
<gene>
    <name evidence="2" type="ORF">ADN01_16360</name>
</gene>
<comment type="caution">
    <text evidence="2">The sequence shown here is derived from an EMBL/GenBank/DDBJ whole genome shotgun (WGS) entry which is preliminary data.</text>
</comment>
<keyword evidence="1" id="KW-0472">Membrane</keyword>
<sequence>MNTSTTPAKKLDTKVLLSTLWIVVMINMLKADILGGFIPGALEEVEKTAVSVGASVPQLMLGGAVMGQLGIAMILLSRVLDQRVNRWANIIVSIITIAYIWGGMSTYPHYLFIASVETLCLLFILWTAWKWRGAEIESQSTK</sequence>
<dbReference type="AlphaFoldDB" id="A0A0P6XVH8"/>
<organism evidence="2 3">
    <name type="scientific">Levilinea saccharolytica</name>
    <dbReference type="NCBI Taxonomy" id="229921"/>
    <lineage>
        <taxon>Bacteria</taxon>
        <taxon>Bacillati</taxon>
        <taxon>Chloroflexota</taxon>
        <taxon>Anaerolineae</taxon>
        <taxon>Anaerolineales</taxon>
        <taxon>Anaerolineaceae</taxon>
        <taxon>Levilinea</taxon>
    </lineage>
</organism>
<dbReference type="STRING" id="229921.ADN01_16360"/>
<protein>
    <submittedName>
        <fullName evidence="2">Uncharacterized protein</fullName>
    </submittedName>
</protein>
<keyword evidence="3" id="KW-1185">Reference proteome</keyword>
<dbReference type="EMBL" id="LGCM01000060">
    <property type="protein sequence ID" value="KPL77460.1"/>
    <property type="molecule type" value="Genomic_DNA"/>
</dbReference>
<feature type="transmembrane region" description="Helical" evidence="1">
    <location>
        <begin position="87"/>
        <end position="104"/>
    </location>
</feature>
<dbReference type="RefSeq" id="WP_062419158.1">
    <property type="nucleotide sequence ID" value="NZ_DF967974.1"/>
</dbReference>
<name>A0A0P6XVH8_9CHLR</name>
<feature type="transmembrane region" description="Helical" evidence="1">
    <location>
        <begin position="110"/>
        <end position="129"/>
    </location>
</feature>